<proteinExistence type="predicted"/>
<name>A0A8J7SNN3_9PROT</name>
<feature type="chain" id="PRO_5035229963" description="Type VI secretion system protein" evidence="1">
    <location>
        <begin position="23"/>
        <end position="165"/>
    </location>
</feature>
<sequence length="165" mass="18037">MTRRASRLGTAMAMSAALLLSACGLIGDDGSVFSMNWVAVASDPDANRNNPTAVDLVLVHDPGVTDAIGALSAGEWFQRKGQFRRDFPKGFKVIGWEVVPAQAIRPRELSDEDLENDEGDLPAAAFVFADYFTPGDHRARLESQRAVRIRLGEDDFTLESFEPPN</sequence>
<dbReference type="RefSeq" id="WP_210682359.1">
    <property type="nucleotide sequence ID" value="NZ_JAGMWN010000005.1"/>
</dbReference>
<dbReference type="AlphaFoldDB" id="A0A8J7SNN3"/>
<protein>
    <recommendedName>
        <fullName evidence="4">Type VI secretion system protein</fullName>
    </recommendedName>
</protein>
<keyword evidence="1" id="KW-0732">Signal</keyword>
<reference evidence="2" key="1">
    <citation type="submission" date="2021-04" db="EMBL/GenBank/DDBJ databases">
        <authorList>
            <person name="Zhang D.-C."/>
        </authorList>
    </citation>
    <scope>NUCLEOTIDE SEQUENCE</scope>
    <source>
        <strain evidence="2">CGMCC 1.15697</strain>
    </source>
</reference>
<accession>A0A8J7SNN3</accession>
<dbReference type="PROSITE" id="PS51257">
    <property type="entry name" value="PROKAR_LIPOPROTEIN"/>
    <property type="match status" value="1"/>
</dbReference>
<evidence type="ECO:0000313" key="3">
    <source>
        <dbReference type="Proteomes" id="UP000672602"/>
    </source>
</evidence>
<dbReference type="EMBL" id="JAGMWN010000005">
    <property type="protein sequence ID" value="MBP5857781.1"/>
    <property type="molecule type" value="Genomic_DNA"/>
</dbReference>
<comment type="caution">
    <text evidence="2">The sequence shown here is derived from an EMBL/GenBank/DDBJ whole genome shotgun (WGS) entry which is preliminary data.</text>
</comment>
<evidence type="ECO:0008006" key="4">
    <source>
        <dbReference type="Google" id="ProtNLM"/>
    </source>
</evidence>
<evidence type="ECO:0000256" key="1">
    <source>
        <dbReference type="SAM" id="SignalP"/>
    </source>
</evidence>
<gene>
    <name evidence="2" type="ORF">KAJ83_12240</name>
</gene>
<dbReference type="Proteomes" id="UP000672602">
    <property type="component" value="Unassembled WGS sequence"/>
</dbReference>
<organism evidence="2 3">
    <name type="scientific">Marivibrio halodurans</name>
    <dbReference type="NCBI Taxonomy" id="2039722"/>
    <lineage>
        <taxon>Bacteria</taxon>
        <taxon>Pseudomonadati</taxon>
        <taxon>Pseudomonadota</taxon>
        <taxon>Alphaproteobacteria</taxon>
        <taxon>Rhodospirillales</taxon>
        <taxon>Rhodospirillaceae</taxon>
        <taxon>Marivibrio</taxon>
    </lineage>
</organism>
<keyword evidence="3" id="KW-1185">Reference proteome</keyword>
<feature type="signal peptide" evidence="1">
    <location>
        <begin position="1"/>
        <end position="22"/>
    </location>
</feature>
<evidence type="ECO:0000313" key="2">
    <source>
        <dbReference type="EMBL" id="MBP5857781.1"/>
    </source>
</evidence>